<name>A0A0E9TID9_ANGAN</name>
<reference evidence="1" key="1">
    <citation type="submission" date="2014-11" db="EMBL/GenBank/DDBJ databases">
        <authorList>
            <person name="Amaro Gonzalez C."/>
        </authorList>
    </citation>
    <scope>NUCLEOTIDE SEQUENCE</scope>
</reference>
<dbReference type="AlphaFoldDB" id="A0A0E9TID9"/>
<reference evidence="1" key="2">
    <citation type="journal article" date="2015" name="Fish Shellfish Immunol.">
        <title>Early steps in the European eel (Anguilla anguilla)-Vibrio vulnificus interaction in the gills: Role of the RtxA13 toxin.</title>
        <authorList>
            <person name="Callol A."/>
            <person name="Pajuelo D."/>
            <person name="Ebbesson L."/>
            <person name="Teles M."/>
            <person name="MacKenzie S."/>
            <person name="Amaro C."/>
        </authorList>
    </citation>
    <scope>NUCLEOTIDE SEQUENCE</scope>
</reference>
<organism evidence="1">
    <name type="scientific">Anguilla anguilla</name>
    <name type="common">European freshwater eel</name>
    <name type="synonym">Muraena anguilla</name>
    <dbReference type="NCBI Taxonomy" id="7936"/>
    <lineage>
        <taxon>Eukaryota</taxon>
        <taxon>Metazoa</taxon>
        <taxon>Chordata</taxon>
        <taxon>Craniata</taxon>
        <taxon>Vertebrata</taxon>
        <taxon>Euteleostomi</taxon>
        <taxon>Actinopterygii</taxon>
        <taxon>Neopterygii</taxon>
        <taxon>Teleostei</taxon>
        <taxon>Anguilliformes</taxon>
        <taxon>Anguillidae</taxon>
        <taxon>Anguilla</taxon>
    </lineage>
</organism>
<accession>A0A0E9TID9</accession>
<sequence length="18" mass="2162">MWNHVLYLETLQKGAPFD</sequence>
<protein>
    <submittedName>
        <fullName evidence="1">Uncharacterized protein</fullName>
    </submittedName>
</protein>
<evidence type="ECO:0000313" key="1">
    <source>
        <dbReference type="EMBL" id="JAH52483.1"/>
    </source>
</evidence>
<dbReference type="EMBL" id="GBXM01056094">
    <property type="protein sequence ID" value="JAH52483.1"/>
    <property type="molecule type" value="Transcribed_RNA"/>
</dbReference>
<proteinExistence type="predicted"/>